<organism evidence="1">
    <name type="scientific">Veillonella atypica</name>
    <dbReference type="NCBI Taxonomy" id="39777"/>
    <lineage>
        <taxon>Bacteria</taxon>
        <taxon>Bacillati</taxon>
        <taxon>Bacillota</taxon>
        <taxon>Negativicutes</taxon>
        <taxon>Veillonellales</taxon>
        <taxon>Veillonellaceae</taxon>
        <taxon>Veillonella</taxon>
    </lineage>
</organism>
<gene>
    <name evidence="1" type="ORF">HMPREF3233_01187</name>
</gene>
<evidence type="ECO:0000313" key="1">
    <source>
        <dbReference type="EMBL" id="KXA63934.1"/>
    </source>
</evidence>
<dbReference type="Proteomes" id="UP000070226">
    <property type="component" value="Unassembled WGS sequence"/>
</dbReference>
<dbReference type="PATRIC" id="fig|39777.7.peg.1154"/>
<protein>
    <recommendedName>
        <fullName evidence="3">Leucine-rich repeat domain-containing protein</fullName>
    </recommendedName>
</protein>
<dbReference type="EMBL" id="LRQT01000046">
    <property type="protein sequence ID" value="KXA63934.1"/>
    <property type="molecule type" value="Genomic_DNA"/>
</dbReference>
<dbReference type="STRING" id="39777.B7L28_08910"/>
<comment type="caution">
    <text evidence="1">The sequence shown here is derived from an EMBL/GenBank/DDBJ whole genome shotgun (WGS) entry which is preliminary data.</text>
</comment>
<evidence type="ECO:0008006" key="3">
    <source>
        <dbReference type="Google" id="ProtNLM"/>
    </source>
</evidence>
<dbReference type="Gene3D" id="3.80.10.10">
    <property type="entry name" value="Ribonuclease Inhibitor"/>
    <property type="match status" value="1"/>
</dbReference>
<proteinExistence type="predicted"/>
<name>A0A133S4H4_9FIRM</name>
<accession>A0A133S4H4</accession>
<sequence>MDLVIAKLIMRLAKKRNCNMAVLTEKQIKYGFDYYHKDDARPKSVVEVSEYDGEDKLIINCTQLEESYSAKAKKRIWMEWCDFLVNNPDTFTELMFCTRMPQDLFDAVCVQRRLKKLHIKWGVYPDISKLEKLQELKYLHIGSGRSVSSLEPISRLVNLVALSIENFQQIDDYAPLANLKHLESLALEGDFAAPKILKVQSLGFLRHMKQLRFFSFLTAKVMDTDYSPILELHNLEHLTLKSCKEVKQLYPQLIKLPKLKYGTVLERPELYE</sequence>
<reference evidence="1 2" key="1">
    <citation type="submission" date="2016-01" db="EMBL/GenBank/DDBJ databases">
        <authorList>
            <person name="Oliw E.H."/>
        </authorList>
    </citation>
    <scope>NUCLEOTIDE SEQUENCE [LARGE SCALE GENOMIC DNA]</scope>
    <source>
        <strain evidence="1 2">CMW7756B</strain>
    </source>
</reference>
<dbReference type="InterPro" id="IPR032675">
    <property type="entry name" value="LRR_dom_sf"/>
</dbReference>
<evidence type="ECO:0000313" key="2">
    <source>
        <dbReference type="Proteomes" id="UP000070226"/>
    </source>
</evidence>
<dbReference type="AlphaFoldDB" id="A0A133S4H4"/>
<dbReference type="SUPFAM" id="SSF52047">
    <property type="entry name" value="RNI-like"/>
    <property type="match status" value="1"/>
</dbReference>